<dbReference type="Proteomes" id="UP001054945">
    <property type="component" value="Unassembled WGS sequence"/>
</dbReference>
<dbReference type="AlphaFoldDB" id="A0AAV4Q567"/>
<protein>
    <submittedName>
        <fullName evidence="1">Uncharacterized protein</fullName>
    </submittedName>
</protein>
<name>A0AAV4Q567_CAEEX</name>
<dbReference type="EMBL" id="BPLR01005566">
    <property type="protein sequence ID" value="GIY03332.1"/>
    <property type="molecule type" value="Genomic_DNA"/>
</dbReference>
<gene>
    <name evidence="1" type="ORF">CEXT_353051</name>
</gene>
<sequence>MCRLCTVYSALFETEVQNPFTLFSNDTIVAQLTPLPEQERVGSNSPIYCTIPEALRKSDVKSESSCEKIVLYWISRNSTACTISW</sequence>
<reference evidence="1 2" key="1">
    <citation type="submission" date="2021-06" db="EMBL/GenBank/DDBJ databases">
        <title>Caerostris extrusa draft genome.</title>
        <authorList>
            <person name="Kono N."/>
            <person name="Arakawa K."/>
        </authorList>
    </citation>
    <scope>NUCLEOTIDE SEQUENCE [LARGE SCALE GENOMIC DNA]</scope>
</reference>
<proteinExistence type="predicted"/>
<evidence type="ECO:0000313" key="2">
    <source>
        <dbReference type="Proteomes" id="UP001054945"/>
    </source>
</evidence>
<evidence type="ECO:0000313" key="1">
    <source>
        <dbReference type="EMBL" id="GIY03332.1"/>
    </source>
</evidence>
<accession>A0AAV4Q567</accession>
<organism evidence="1 2">
    <name type="scientific">Caerostris extrusa</name>
    <name type="common">Bark spider</name>
    <name type="synonym">Caerostris bankana</name>
    <dbReference type="NCBI Taxonomy" id="172846"/>
    <lineage>
        <taxon>Eukaryota</taxon>
        <taxon>Metazoa</taxon>
        <taxon>Ecdysozoa</taxon>
        <taxon>Arthropoda</taxon>
        <taxon>Chelicerata</taxon>
        <taxon>Arachnida</taxon>
        <taxon>Araneae</taxon>
        <taxon>Araneomorphae</taxon>
        <taxon>Entelegynae</taxon>
        <taxon>Araneoidea</taxon>
        <taxon>Araneidae</taxon>
        <taxon>Caerostris</taxon>
    </lineage>
</organism>
<keyword evidence="2" id="KW-1185">Reference proteome</keyword>
<comment type="caution">
    <text evidence="1">The sequence shown here is derived from an EMBL/GenBank/DDBJ whole genome shotgun (WGS) entry which is preliminary data.</text>
</comment>